<dbReference type="AlphaFoldDB" id="A0A1I5T6K7"/>
<name>A0A1I5T6K7_9GAMM</name>
<dbReference type="EMBL" id="FOWR01000024">
    <property type="protein sequence ID" value="SFP78287.1"/>
    <property type="molecule type" value="Genomic_DNA"/>
</dbReference>
<dbReference type="RefSeq" id="WP_074927627.1">
    <property type="nucleotide sequence ID" value="NZ_FOWR01000024.1"/>
</dbReference>
<gene>
    <name evidence="1" type="ORF">SAMN03084138_03101</name>
</gene>
<reference evidence="1 2" key="1">
    <citation type="submission" date="2016-10" db="EMBL/GenBank/DDBJ databases">
        <authorList>
            <person name="de Groot N.N."/>
        </authorList>
    </citation>
    <scope>NUCLEOTIDE SEQUENCE [LARGE SCALE GENOMIC DNA]</scope>
    <source>
        <strain evidence="1 2">DSM 15893</strain>
    </source>
</reference>
<accession>A0A1I5T6K7</accession>
<evidence type="ECO:0000313" key="2">
    <source>
        <dbReference type="Proteomes" id="UP000182692"/>
    </source>
</evidence>
<dbReference type="OrthoDB" id="8617598at2"/>
<proteinExistence type="predicted"/>
<dbReference type="Proteomes" id="UP000182692">
    <property type="component" value="Unassembled WGS sequence"/>
</dbReference>
<dbReference type="STRING" id="1121869.SAMN03084138_03101"/>
<dbReference type="GeneID" id="35870298"/>
<evidence type="ECO:0000313" key="1">
    <source>
        <dbReference type="EMBL" id="SFP78287.1"/>
    </source>
</evidence>
<sequence length="247" mass="27646">MYFLLSGEGKGDIGRCGNGALSCDRDNFDEGPMALIVDQLVDIFQGYEMSHLDVRRVSYVSEAELAEKKIPAARKAMSLRGKKKPQETKYYFENARSLSELAKNKSEEVGDTVIAVLFRDSDGTASSGRGDWQNKRDSMLEGFRAQNFEFGVAMIPKPKSEAWLLCALKPPHYQNCDNLEERSGNDDSPNSLKGELRNVLNNEAGTFEIKQLINDRSIDVNRIVMPSFEAFKDSLRSAMENANTLAR</sequence>
<organism evidence="1 2">
    <name type="scientific">Enterovibrio norvegicus DSM 15893</name>
    <dbReference type="NCBI Taxonomy" id="1121869"/>
    <lineage>
        <taxon>Bacteria</taxon>
        <taxon>Pseudomonadati</taxon>
        <taxon>Pseudomonadota</taxon>
        <taxon>Gammaproteobacteria</taxon>
        <taxon>Vibrionales</taxon>
        <taxon>Vibrionaceae</taxon>
        <taxon>Enterovibrio</taxon>
    </lineage>
</organism>
<protein>
    <submittedName>
        <fullName evidence="1">Uncharacterized protein</fullName>
    </submittedName>
</protein>